<evidence type="ECO:0000313" key="5">
    <source>
        <dbReference type="Proteomes" id="UP001153199"/>
    </source>
</evidence>
<evidence type="ECO:0000313" key="4">
    <source>
        <dbReference type="EMBL" id="MDG6146364.1"/>
    </source>
</evidence>
<evidence type="ECO:0000256" key="2">
    <source>
        <dbReference type="ARBA" id="ARBA00023136"/>
    </source>
</evidence>
<proteinExistence type="predicted"/>
<dbReference type="SUPFAM" id="SSF56935">
    <property type="entry name" value="Porins"/>
    <property type="match status" value="1"/>
</dbReference>
<dbReference type="InterPro" id="IPR036942">
    <property type="entry name" value="Beta-barrel_TonB_sf"/>
</dbReference>
<keyword evidence="4" id="KW-0675">Receptor</keyword>
<gene>
    <name evidence="4" type="ORF">NF717_12035</name>
</gene>
<name>A0A9X4P6V4_9LACT</name>
<accession>A0A9X4P6V4</accession>
<dbReference type="GO" id="GO:0009279">
    <property type="term" value="C:cell outer membrane"/>
    <property type="evidence" value="ECO:0007669"/>
    <property type="project" value="UniProtKB-SubCell"/>
</dbReference>
<dbReference type="InterPro" id="IPR010917">
    <property type="entry name" value="TonB_rcpt_CS"/>
</dbReference>
<keyword evidence="3" id="KW-0998">Cell outer membrane</keyword>
<keyword evidence="5" id="KW-1185">Reference proteome</keyword>
<dbReference type="AlphaFoldDB" id="A0A9X4P6V4"/>
<evidence type="ECO:0000256" key="3">
    <source>
        <dbReference type="ARBA" id="ARBA00023237"/>
    </source>
</evidence>
<protein>
    <submittedName>
        <fullName evidence="4">TonB-dependent receptor</fullName>
    </submittedName>
</protein>
<comment type="subcellular location">
    <subcellularLocation>
        <location evidence="1">Cell outer membrane</location>
    </subcellularLocation>
</comment>
<reference evidence="4" key="1">
    <citation type="submission" date="2022-06" db="EMBL/GenBank/DDBJ databases">
        <title>Lactococcus from bovine mastitis in China.</title>
        <authorList>
            <person name="Lin Y."/>
            <person name="Han B."/>
        </authorList>
    </citation>
    <scope>NUCLEOTIDE SEQUENCE</scope>
    <source>
        <strain evidence="4">Ningxia-I-26</strain>
    </source>
</reference>
<sequence>ELSSNVAFTDSYYSQYDNDSRGRIGSYWTANAQLAYTFDYGRATLYAKNLFDSDRREMVRSNDIYTATLQRGRLVGAAVELNF</sequence>
<organism evidence="4 5">
    <name type="scientific">Lactococcus formosensis</name>
    <dbReference type="NCBI Taxonomy" id="1281486"/>
    <lineage>
        <taxon>Bacteria</taxon>
        <taxon>Bacillati</taxon>
        <taxon>Bacillota</taxon>
        <taxon>Bacilli</taxon>
        <taxon>Lactobacillales</taxon>
        <taxon>Streptococcaceae</taxon>
        <taxon>Lactococcus</taxon>
    </lineage>
</organism>
<keyword evidence="2" id="KW-0472">Membrane</keyword>
<dbReference type="EMBL" id="JAMWFV010000105">
    <property type="protein sequence ID" value="MDG6146364.1"/>
    <property type="molecule type" value="Genomic_DNA"/>
</dbReference>
<comment type="caution">
    <text evidence="4">The sequence shown here is derived from an EMBL/GenBank/DDBJ whole genome shotgun (WGS) entry which is preliminary data.</text>
</comment>
<evidence type="ECO:0000256" key="1">
    <source>
        <dbReference type="ARBA" id="ARBA00004442"/>
    </source>
</evidence>
<dbReference type="PROSITE" id="PS01156">
    <property type="entry name" value="TONB_DEPENDENT_REC_2"/>
    <property type="match status" value="1"/>
</dbReference>
<feature type="non-terminal residue" evidence="4">
    <location>
        <position position="1"/>
    </location>
</feature>
<dbReference type="Proteomes" id="UP001153199">
    <property type="component" value="Unassembled WGS sequence"/>
</dbReference>
<dbReference type="Gene3D" id="2.40.170.20">
    <property type="entry name" value="TonB-dependent receptor, beta-barrel domain"/>
    <property type="match status" value="1"/>
</dbReference>